<reference evidence="2 3" key="1">
    <citation type="submission" date="2018-07" db="EMBL/GenBank/DDBJ databases">
        <title>Genome assembly of strain KB82.</title>
        <authorList>
            <person name="Kukolya J."/>
            <person name="Horvath B."/>
            <person name="Nagy I."/>
            <person name="Toth A."/>
        </authorList>
    </citation>
    <scope>NUCLEOTIDE SEQUENCE [LARGE SCALE GENOMIC DNA]</scope>
    <source>
        <strain evidence="2 3">Kb82</strain>
    </source>
</reference>
<protein>
    <submittedName>
        <fullName evidence="2">Uncharacterized protein</fullName>
    </submittedName>
</protein>
<keyword evidence="3" id="KW-1185">Reference proteome</keyword>
<proteinExistence type="predicted"/>
<sequence>MGNFTYLKILMNSKKRMTKGLSVGFLLLLLMGTKSTAQDAAGFQSNQFYKVISFGEKIDFGTIDESVTWTIANSAKNIHATIRGNEINNYSFQEPGEYEINFRENKKHDEECHHPAFAERFKVKVEAVRLTFDFSKISFSEQIVRGRNYSDLIITVPAKITTKDNSNTKLPAPTMSVAGLGVSFTVEPVEKEIVIGNKTQLLKYKLSGIVNQETYLMFDFNDFNNQVQTYNLHQVIK</sequence>
<accession>A0ABR9TDE2</accession>
<dbReference type="Proteomes" id="UP000640614">
    <property type="component" value="Unassembled WGS sequence"/>
</dbReference>
<evidence type="ECO:0000313" key="2">
    <source>
        <dbReference type="EMBL" id="MBE8723371.1"/>
    </source>
</evidence>
<keyword evidence="1" id="KW-0732">Signal</keyword>
<organism evidence="2 3">
    <name type="scientific">Flavobacterium hungaricum</name>
    <dbReference type="NCBI Taxonomy" id="2082725"/>
    <lineage>
        <taxon>Bacteria</taxon>
        <taxon>Pseudomonadati</taxon>
        <taxon>Bacteroidota</taxon>
        <taxon>Flavobacteriia</taxon>
        <taxon>Flavobacteriales</taxon>
        <taxon>Flavobacteriaceae</taxon>
        <taxon>Flavobacterium</taxon>
    </lineage>
</organism>
<evidence type="ECO:0000256" key="1">
    <source>
        <dbReference type="SAM" id="SignalP"/>
    </source>
</evidence>
<evidence type="ECO:0000313" key="3">
    <source>
        <dbReference type="Proteomes" id="UP000640614"/>
    </source>
</evidence>
<name>A0ABR9TDE2_9FLAO</name>
<gene>
    <name evidence="2" type="ORF">C4F50_00310</name>
</gene>
<comment type="caution">
    <text evidence="2">The sequence shown here is derived from an EMBL/GenBank/DDBJ whole genome shotgun (WGS) entry which is preliminary data.</text>
</comment>
<dbReference type="EMBL" id="PRDM01000001">
    <property type="protein sequence ID" value="MBE8723371.1"/>
    <property type="molecule type" value="Genomic_DNA"/>
</dbReference>
<feature type="chain" id="PRO_5046896340" evidence="1">
    <location>
        <begin position="38"/>
        <end position="237"/>
    </location>
</feature>
<feature type="signal peptide" evidence="1">
    <location>
        <begin position="1"/>
        <end position="37"/>
    </location>
</feature>